<proteinExistence type="predicted"/>
<dbReference type="EMBL" id="CP097509">
    <property type="protein sequence ID" value="URE20699.1"/>
    <property type="molecule type" value="Genomic_DNA"/>
</dbReference>
<gene>
    <name evidence="1" type="ORF">MUK42_37099</name>
</gene>
<keyword evidence="2" id="KW-1185">Reference proteome</keyword>
<reference evidence="1" key="1">
    <citation type="submission" date="2022-05" db="EMBL/GenBank/DDBJ databases">
        <title>The Musa troglodytarum L. genome provides insights into the mechanism of non-climacteric behaviour and enrichment of carotenoids.</title>
        <authorList>
            <person name="Wang J."/>
        </authorList>
    </citation>
    <scope>NUCLEOTIDE SEQUENCE</scope>
    <source>
        <tissue evidence="1">Leaf</tissue>
    </source>
</reference>
<dbReference type="AlphaFoldDB" id="A0A9E7GRW8"/>
<accession>A0A9E7GRW8</accession>
<organism evidence="1 2">
    <name type="scientific">Musa troglodytarum</name>
    <name type="common">fe'i banana</name>
    <dbReference type="NCBI Taxonomy" id="320322"/>
    <lineage>
        <taxon>Eukaryota</taxon>
        <taxon>Viridiplantae</taxon>
        <taxon>Streptophyta</taxon>
        <taxon>Embryophyta</taxon>
        <taxon>Tracheophyta</taxon>
        <taxon>Spermatophyta</taxon>
        <taxon>Magnoliopsida</taxon>
        <taxon>Liliopsida</taxon>
        <taxon>Zingiberales</taxon>
        <taxon>Musaceae</taxon>
        <taxon>Musa</taxon>
    </lineage>
</organism>
<evidence type="ECO:0000313" key="1">
    <source>
        <dbReference type="EMBL" id="URE20699.1"/>
    </source>
</evidence>
<name>A0A9E7GRW8_9LILI</name>
<evidence type="ECO:0000313" key="2">
    <source>
        <dbReference type="Proteomes" id="UP001055439"/>
    </source>
</evidence>
<dbReference type="OrthoDB" id="10461226at2759"/>
<dbReference type="Proteomes" id="UP001055439">
    <property type="component" value="Chromosome 7"/>
</dbReference>
<protein>
    <submittedName>
        <fullName evidence="1">Uncharacterized protein</fullName>
    </submittedName>
</protein>
<sequence length="122" mass="13506">MDVKCNHCLRCGPANPCGHQLRFCAIKEEGYGNSSVRQDVTSQSSVMLEWETQLLHSYSTSPWQTAGAEKEEDLFSGMQGLKDFEKGLGIAADGHMQVGRMPIPRLVSLGREEEAPMKKAHI</sequence>